<reference evidence="1 2" key="1">
    <citation type="submission" date="2016-10" db="EMBL/GenBank/DDBJ databases">
        <authorList>
            <person name="de Groot N.N."/>
        </authorList>
    </citation>
    <scope>NUCLEOTIDE SEQUENCE [LARGE SCALE GENOMIC DNA]</scope>
    <source>
        <strain evidence="2">E92,LMG 26720,CCM 7988</strain>
    </source>
</reference>
<protein>
    <submittedName>
        <fullName evidence="1">(2Fe-2S) ferredoxin</fullName>
    </submittedName>
</protein>
<dbReference type="AlphaFoldDB" id="A0A1I5QJE7"/>
<dbReference type="CDD" id="cd02980">
    <property type="entry name" value="TRX_Fd_family"/>
    <property type="match status" value="1"/>
</dbReference>
<sequence length="101" mass="11221">MKYEKHVFICANQKDAGKKCCGEANGLALLDTMRDSLKQKGLNVKIRAQKTACLDVCAFGPAMVVYPEGIFYGNVQPSDVEEIIESHLVNNTVVERLKLDF</sequence>
<dbReference type="OrthoDB" id="9800692at2"/>
<dbReference type="Gene3D" id="3.40.30.10">
    <property type="entry name" value="Glutaredoxin"/>
    <property type="match status" value="1"/>
</dbReference>
<dbReference type="STRING" id="1079859.SAMN04515674_103230"/>
<dbReference type="SUPFAM" id="SSF52833">
    <property type="entry name" value="Thioredoxin-like"/>
    <property type="match status" value="1"/>
</dbReference>
<gene>
    <name evidence="1" type="ORF">SAMN04515674_103230</name>
</gene>
<evidence type="ECO:0000313" key="2">
    <source>
        <dbReference type="Proteomes" id="UP000199306"/>
    </source>
</evidence>
<organism evidence="1 2">
    <name type="scientific">Pseudarcicella hirudinis</name>
    <dbReference type="NCBI Taxonomy" id="1079859"/>
    <lineage>
        <taxon>Bacteria</taxon>
        <taxon>Pseudomonadati</taxon>
        <taxon>Bacteroidota</taxon>
        <taxon>Cytophagia</taxon>
        <taxon>Cytophagales</taxon>
        <taxon>Flectobacillaceae</taxon>
        <taxon>Pseudarcicella</taxon>
    </lineage>
</organism>
<proteinExistence type="predicted"/>
<evidence type="ECO:0000313" key="1">
    <source>
        <dbReference type="EMBL" id="SFP46355.1"/>
    </source>
</evidence>
<accession>A0A1I5QJE7</accession>
<dbReference type="RefSeq" id="WP_092014309.1">
    <property type="nucleotide sequence ID" value="NZ_FOXH01000003.1"/>
</dbReference>
<keyword evidence="2" id="KW-1185">Reference proteome</keyword>
<dbReference type="EMBL" id="FOXH01000003">
    <property type="protein sequence ID" value="SFP46355.1"/>
    <property type="molecule type" value="Genomic_DNA"/>
</dbReference>
<dbReference type="Proteomes" id="UP000199306">
    <property type="component" value="Unassembled WGS sequence"/>
</dbReference>
<name>A0A1I5QJE7_9BACT</name>
<dbReference type="InterPro" id="IPR036249">
    <property type="entry name" value="Thioredoxin-like_sf"/>
</dbReference>